<keyword evidence="6" id="KW-1185">Reference proteome</keyword>
<dbReference type="AlphaFoldDB" id="A0A1I2G0X9"/>
<evidence type="ECO:0000256" key="3">
    <source>
        <dbReference type="ARBA" id="ARBA00023163"/>
    </source>
</evidence>
<proteinExistence type="predicted"/>
<evidence type="ECO:0000256" key="1">
    <source>
        <dbReference type="ARBA" id="ARBA00023015"/>
    </source>
</evidence>
<evidence type="ECO:0000313" key="6">
    <source>
        <dbReference type="Proteomes" id="UP000198964"/>
    </source>
</evidence>
<dbReference type="EMBL" id="FONW01000002">
    <property type="protein sequence ID" value="SFF10768.1"/>
    <property type="molecule type" value="Genomic_DNA"/>
</dbReference>
<reference evidence="5 6" key="1">
    <citation type="submission" date="2016-10" db="EMBL/GenBank/DDBJ databases">
        <authorList>
            <person name="de Groot N.N."/>
        </authorList>
    </citation>
    <scope>NUCLEOTIDE SEQUENCE [LARGE SCALE GENOMIC DNA]</scope>
    <source>
        <strain evidence="5 6">CGMCC 1.9156</strain>
    </source>
</reference>
<dbReference type="InterPro" id="IPR000843">
    <property type="entry name" value="HTH_LacI"/>
</dbReference>
<sequence length="337" mass="37909">MRKISIQDIAEELKLSKATVSLVLNGRGDEKRIRKETQEKIKNYAKLHNYRPNQFARGLSRGKSEMVGLIIPNISDNFYARIASRIEQKARLSGYTVVYSSSGENPDREKELIQTMLDRQIDGLIIASTQKNQEEIKRLKKMNFPFVLIDRHYPEIETNFVIVDNAGGVVSAVDQLVKQGRTRIGYVSLQSDLEAIHQRTEGYLQAMKKHGLPVESSFVQEVSPESYEVEMNQAIAHLVEAEPKVDGIVFATHYLTAAGLRSLKKRGLSVPADVAVVSYDQMNAFDLIEPPMTCVIQPVDEIGDRAVNILLDTMRKNETTKQLVLKTDFVVRKSCGG</sequence>
<dbReference type="STRING" id="655355.SAMN05216283_102692"/>
<dbReference type="Pfam" id="PF00356">
    <property type="entry name" value="LacI"/>
    <property type="match status" value="1"/>
</dbReference>
<dbReference type="SUPFAM" id="SSF47413">
    <property type="entry name" value="lambda repressor-like DNA-binding domains"/>
    <property type="match status" value="1"/>
</dbReference>
<evidence type="ECO:0000259" key="4">
    <source>
        <dbReference type="PROSITE" id="PS50932"/>
    </source>
</evidence>
<keyword evidence="2" id="KW-0238">DNA-binding</keyword>
<keyword evidence="3" id="KW-0804">Transcription</keyword>
<dbReference type="PROSITE" id="PS50932">
    <property type="entry name" value="HTH_LACI_2"/>
    <property type="match status" value="1"/>
</dbReference>
<dbReference type="GO" id="GO:0003700">
    <property type="term" value="F:DNA-binding transcription factor activity"/>
    <property type="evidence" value="ECO:0007669"/>
    <property type="project" value="TreeGrafter"/>
</dbReference>
<evidence type="ECO:0000256" key="2">
    <source>
        <dbReference type="ARBA" id="ARBA00023125"/>
    </source>
</evidence>
<feature type="domain" description="HTH lacI-type" evidence="4">
    <location>
        <begin position="4"/>
        <end position="61"/>
    </location>
</feature>
<organism evidence="5 6">
    <name type="scientific">Sunxiuqinia elliptica</name>
    <dbReference type="NCBI Taxonomy" id="655355"/>
    <lineage>
        <taxon>Bacteria</taxon>
        <taxon>Pseudomonadati</taxon>
        <taxon>Bacteroidota</taxon>
        <taxon>Bacteroidia</taxon>
        <taxon>Marinilabiliales</taxon>
        <taxon>Prolixibacteraceae</taxon>
        <taxon>Sunxiuqinia</taxon>
    </lineage>
</organism>
<dbReference type="PANTHER" id="PTHR30146">
    <property type="entry name" value="LACI-RELATED TRANSCRIPTIONAL REPRESSOR"/>
    <property type="match status" value="1"/>
</dbReference>
<accession>A0A1I2G0X9</accession>
<dbReference type="Proteomes" id="UP000198964">
    <property type="component" value="Unassembled WGS sequence"/>
</dbReference>
<name>A0A1I2G0X9_9BACT</name>
<keyword evidence="1" id="KW-0805">Transcription regulation</keyword>
<dbReference type="SUPFAM" id="SSF53822">
    <property type="entry name" value="Periplasmic binding protein-like I"/>
    <property type="match status" value="1"/>
</dbReference>
<dbReference type="RefSeq" id="WP_093919325.1">
    <property type="nucleotide sequence ID" value="NZ_FONW01000002.1"/>
</dbReference>
<evidence type="ECO:0000313" key="5">
    <source>
        <dbReference type="EMBL" id="SFF10768.1"/>
    </source>
</evidence>
<dbReference type="Gene3D" id="1.10.260.40">
    <property type="entry name" value="lambda repressor-like DNA-binding domains"/>
    <property type="match status" value="1"/>
</dbReference>
<dbReference type="InterPro" id="IPR001761">
    <property type="entry name" value="Peripla_BP/Lac1_sug-bd_dom"/>
</dbReference>
<dbReference type="Gene3D" id="3.40.50.2300">
    <property type="match status" value="2"/>
</dbReference>
<protein>
    <submittedName>
        <fullName evidence="5">LacI family transcriptional regulator</fullName>
    </submittedName>
</protein>
<dbReference type="PANTHER" id="PTHR30146:SF109">
    <property type="entry name" value="HTH-TYPE TRANSCRIPTIONAL REGULATOR GALS"/>
    <property type="match status" value="1"/>
</dbReference>
<dbReference type="InterPro" id="IPR028082">
    <property type="entry name" value="Peripla_BP_I"/>
</dbReference>
<dbReference type="CDD" id="cd01392">
    <property type="entry name" value="HTH_LacI"/>
    <property type="match status" value="1"/>
</dbReference>
<dbReference type="InterPro" id="IPR010982">
    <property type="entry name" value="Lambda_DNA-bd_dom_sf"/>
</dbReference>
<dbReference type="SMART" id="SM00354">
    <property type="entry name" value="HTH_LACI"/>
    <property type="match status" value="1"/>
</dbReference>
<dbReference type="GO" id="GO:0000976">
    <property type="term" value="F:transcription cis-regulatory region binding"/>
    <property type="evidence" value="ECO:0007669"/>
    <property type="project" value="TreeGrafter"/>
</dbReference>
<gene>
    <name evidence="5" type="ORF">SAMN05216283_102692</name>
</gene>
<dbReference type="Pfam" id="PF00532">
    <property type="entry name" value="Peripla_BP_1"/>
    <property type="match status" value="1"/>
</dbReference>